<feature type="compositionally biased region" description="Low complexity" evidence="1">
    <location>
        <begin position="474"/>
        <end position="488"/>
    </location>
</feature>
<gene>
    <name evidence="2" type="ORF">OEZ85_004879</name>
</gene>
<feature type="region of interest" description="Disordered" evidence="1">
    <location>
        <begin position="469"/>
        <end position="488"/>
    </location>
</feature>
<organism evidence="2 3">
    <name type="scientific">Tetradesmus obliquus</name>
    <name type="common">Green alga</name>
    <name type="synonym">Acutodesmus obliquus</name>
    <dbReference type="NCBI Taxonomy" id="3088"/>
    <lineage>
        <taxon>Eukaryota</taxon>
        <taxon>Viridiplantae</taxon>
        <taxon>Chlorophyta</taxon>
        <taxon>core chlorophytes</taxon>
        <taxon>Chlorophyceae</taxon>
        <taxon>CS clade</taxon>
        <taxon>Sphaeropleales</taxon>
        <taxon>Scenedesmaceae</taxon>
        <taxon>Tetradesmus</taxon>
    </lineage>
</organism>
<proteinExistence type="predicted"/>
<name>A0ABY8UG63_TETOB</name>
<evidence type="ECO:0000256" key="1">
    <source>
        <dbReference type="SAM" id="MobiDB-lite"/>
    </source>
</evidence>
<evidence type="ECO:0000313" key="3">
    <source>
        <dbReference type="Proteomes" id="UP001244341"/>
    </source>
</evidence>
<dbReference type="Proteomes" id="UP001244341">
    <property type="component" value="Chromosome 12b"/>
</dbReference>
<dbReference type="EMBL" id="CP126219">
    <property type="protein sequence ID" value="WIA20473.1"/>
    <property type="molecule type" value="Genomic_DNA"/>
</dbReference>
<sequence>MQAAARLSGPCVGDANKRGVADVPIFVGVFDVAVTAQQQQARPSNASWVLGWTFTAGEHLQQPRDVFGDDGISDVYLSGQDQAAAQGVAVFSNSSLAGPQAEATFSFVGRKGPKTDASPAAAPFSVAPPTALFLNNHYCWPLLRHSGSIADPASAANAAGNASGLSRAAAASGMLVGLDGQQQQQHQWPAVAAAQLPADAMPKDLLVEYLPVEFTEAGEDGALFAKNLTQFYFRLSNGQPPSGTAPVFLDQIVLQYWFQGPEEPTAASAAALAAGDGSSRSNSSSGAGAMQQDWAVAALVASQFKMSCSDATPAVGCGGIAWSVSDGLFDVFGARFVLNIWFPQQQDKPRVLLLPNGTAANSSAAATFITEQLLLQQQRKQQQQQQQQQIVPLEGVEGILLLSYRRFFSSINARDDYSFLDTPLVPSSSSSSGGSGKPIVRRQREANSQLPAYWVGQLAWGSPPVAKKAAVNKPSGGAPAGASSSGSTAAPVYPPGSYCQRPCFGFMLIMLRS</sequence>
<evidence type="ECO:0000313" key="2">
    <source>
        <dbReference type="EMBL" id="WIA20473.1"/>
    </source>
</evidence>
<keyword evidence="3" id="KW-1185">Reference proteome</keyword>
<reference evidence="2 3" key="1">
    <citation type="submission" date="2023-05" db="EMBL/GenBank/DDBJ databases">
        <title>A 100% complete, gapless, phased diploid assembly of the Scenedesmus obliquus UTEX 3031 genome.</title>
        <authorList>
            <person name="Biondi T.C."/>
            <person name="Hanschen E.R."/>
            <person name="Kwon T."/>
            <person name="Eng W."/>
            <person name="Kruse C.P.S."/>
            <person name="Koehler S.I."/>
            <person name="Kunde Y."/>
            <person name="Gleasner C.D."/>
            <person name="You Mak K.T."/>
            <person name="Polle J."/>
            <person name="Hovde B.T."/>
            <person name="Starkenburg S.R."/>
        </authorList>
    </citation>
    <scope>NUCLEOTIDE SEQUENCE [LARGE SCALE GENOMIC DNA]</scope>
    <source>
        <strain evidence="2 3">DOE0152z</strain>
    </source>
</reference>
<protein>
    <submittedName>
        <fullName evidence="2">Uncharacterized protein</fullName>
    </submittedName>
</protein>
<accession>A0ABY8UG63</accession>